<gene>
    <name evidence="2" type="ORF">FV139_00420</name>
</gene>
<dbReference type="PANTHER" id="PTHR35399:SF2">
    <property type="entry name" value="DUF839 DOMAIN-CONTAINING PROTEIN"/>
    <property type="match status" value="1"/>
</dbReference>
<dbReference type="EMBL" id="VRZA01000001">
    <property type="protein sequence ID" value="TXS96008.1"/>
    <property type="molecule type" value="Genomic_DNA"/>
</dbReference>
<reference evidence="2 3" key="1">
    <citation type="submission" date="2019-08" db="EMBL/GenBank/DDBJ databases">
        <title>Parahaliea maris sp. nov., isolated from the surface seawater.</title>
        <authorList>
            <person name="Liu Y."/>
        </authorList>
    </citation>
    <scope>NUCLEOTIDE SEQUENCE [LARGE SCALE GENOMIC DNA]</scope>
    <source>
        <strain evidence="2 3">HSLHS9</strain>
    </source>
</reference>
<dbReference type="Proteomes" id="UP000321039">
    <property type="component" value="Unassembled WGS sequence"/>
</dbReference>
<protein>
    <submittedName>
        <fullName evidence="2">DUF839 domain-containing protein</fullName>
    </submittedName>
</protein>
<accession>A0A5C9A5E8</accession>
<dbReference type="AlphaFoldDB" id="A0A5C9A5E8"/>
<dbReference type="RefSeq" id="WP_148066278.1">
    <property type="nucleotide sequence ID" value="NZ_VRZA01000001.1"/>
</dbReference>
<name>A0A5C9A5E8_9GAMM</name>
<sequence length="517" mass="55341">MNHRKTALAAGLLAIASTYATAGTQPFFTPLTQSSAVATPDHVNEKNSPWQAPAGISQVNLTSMKEIEADAEQSVVRAPGLGTGASMWDMVAYDPTGEYIFIPHETSHGAGVSRYNIAEDFNEVLFHGDSTGVWNNGTQPTDFGAFDPARFTPYGTVILGEEWSGQGRVIEVLNPYANPADIEIVEKESFANTSQEGISFGVVNTNVVYYVDENHSGSIYKFVAQDEHFNNGATYVLDVKAFDGDPSKNWNQDENAGTVRTGKAHWRKISNTNGKLTNGVTQNPFDNVAPEGFEGEFRAGRIAADQAGATPFGRPEDTEIGTLANGNEVLYFTATSESAVYSVEMDPNNKNVATVRVFASESDTPKNVGFLPTTGVINSPDNLAQDGLGNIYIIEDAPNGGSVGGDIWFVRDADGDGVAESVDHFLSIQVDGAEATGMVFNPAKPTEFVAAVQHPDTTGSTDGTGDALWKFDISGVVPPTCEDGRYNEVSVNNEGAIFRTCTTDDAEFVSELENTAY</sequence>
<feature type="signal peptide" evidence="1">
    <location>
        <begin position="1"/>
        <end position="22"/>
    </location>
</feature>
<evidence type="ECO:0000256" key="1">
    <source>
        <dbReference type="SAM" id="SignalP"/>
    </source>
</evidence>
<feature type="chain" id="PRO_5022965266" evidence="1">
    <location>
        <begin position="23"/>
        <end position="517"/>
    </location>
</feature>
<organism evidence="2 3">
    <name type="scientific">Parahaliea maris</name>
    <dbReference type="NCBI Taxonomy" id="2716870"/>
    <lineage>
        <taxon>Bacteria</taxon>
        <taxon>Pseudomonadati</taxon>
        <taxon>Pseudomonadota</taxon>
        <taxon>Gammaproteobacteria</taxon>
        <taxon>Cellvibrionales</taxon>
        <taxon>Halieaceae</taxon>
        <taxon>Parahaliea</taxon>
    </lineage>
</organism>
<dbReference type="PANTHER" id="PTHR35399">
    <property type="entry name" value="SLR8030 PROTEIN"/>
    <property type="match status" value="1"/>
</dbReference>
<evidence type="ECO:0000313" key="2">
    <source>
        <dbReference type="EMBL" id="TXS96008.1"/>
    </source>
</evidence>
<evidence type="ECO:0000313" key="3">
    <source>
        <dbReference type="Proteomes" id="UP000321039"/>
    </source>
</evidence>
<keyword evidence="1" id="KW-0732">Signal</keyword>
<proteinExistence type="predicted"/>
<keyword evidence="3" id="KW-1185">Reference proteome</keyword>
<comment type="caution">
    <text evidence="2">The sequence shown here is derived from an EMBL/GenBank/DDBJ whole genome shotgun (WGS) entry which is preliminary data.</text>
</comment>